<dbReference type="GO" id="GO:0051259">
    <property type="term" value="P:protein complex oligomerization"/>
    <property type="evidence" value="ECO:0007669"/>
    <property type="project" value="InterPro"/>
</dbReference>
<evidence type="ECO:0000313" key="13">
    <source>
        <dbReference type="Proteomes" id="UP000291933"/>
    </source>
</evidence>
<evidence type="ECO:0000313" key="12">
    <source>
        <dbReference type="EMBL" id="TBT95567.1"/>
    </source>
</evidence>
<dbReference type="GO" id="GO:0005737">
    <property type="term" value="C:cytoplasm"/>
    <property type="evidence" value="ECO:0007669"/>
    <property type="project" value="UniProtKB-SubCell"/>
</dbReference>
<evidence type="ECO:0000256" key="8">
    <source>
        <dbReference type="HAMAP-Rule" id="MF_00173"/>
    </source>
</evidence>
<evidence type="ECO:0000256" key="1">
    <source>
        <dbReference type="ARBA" id="ARBA00004496"/>
    </source>
</evidence>
<keyword evidence="3 8" id="KW-0963">Cytoplasm</keyword>
<keyword evidence="4 8" id="KW-0678">Repressor</keyword>
<reference evidence="12 13" key="1">
    <citation type="submission" date="2019-01" db="EMBL/GenBank/DDBJ databases">
        <title>Lactibacter flavus gen. nov., sp. nov., a novel bacterium of the family Propionibacteriaceae isolated from raw milk and dairy products.</title>
        <authorList>
            <person name="Huptas C."/>
            <person name="Wenning M."/>
            <person name="Breitenwieser F."/>
            <person name="Doll E."/>
            <person name="Von Neubeck M."/>
            <person name="Busse H.-J."/>
            <person name="Scherer S."/>
        </authorList>
    </citation>
    <scope>NUCLEOTIDE SEQUENCE [LARGE SCALE GENOMIC DNA]</scope>
    <source>
        <strain evidence="12 13">DSM 22130</strain>
    </source>
</reference>
<dbReference type="SUPFAM" id="SSF55252">
    <property type="entry name" value="C-terminal domain of arginine repressor"/>
    <property type="match status" value="1"/>
</dbReference>
<dbReference type="OrthoDB" id="7060358at2"/>
<dbReference type="Pfam" id="PF01316">
    <property type="entry name" value="Arg_repressor"/>
    <property type="match status" value="1"/>
</dbReference>
<evidence type="ECO:0000256" key="9">
    <source>
        <dbReference type="NCBIfam" id="TIGR01529"/>
    </source>
</evidence>
<comment type="function">
    <text evidence="8">Regulates arginine biosynthesis genes.</text>
</comment>
<comment type="subcellular location">
    <subcellularLocation>
        <location evidence="1 8">Cytoplasm</location>
    </subcellularLocation>
</comment>
<comment type="caution">
    <text evidence="12">The sequence shown here is derived from an EMBL/GenBank/DDBJ whole genome shotgun (WGS) entry which is preliminary data.</text>
</comment>
<feature type="domain" description="Arginine repressor C-terminal" evidence="11">
    <location>
        <begin position="90"/>
        <end position="154"/>
    </location>
</feature>
<dbReference type="GO" id="GO:0006526">
    <property type="term" value="P:L-arginine biosynthetic process"/>
    <property type="evidence" value="ECO:0007669"/>
    <property type="project" value="UniProtKB-UniPathway"/>
</dbReference>
<gene>
    <name evidence="8" type="primary">argR</name>
    <name evidence="12" type="ORF">ET996_03690</name>
</gene>
<keyword evidence="8" id="KW-0028">Amino-acid biosynthesis</keyword>
<keyword evidence="5 8" id="KW-0805">Transcription regulation</keyword>
<protein>
    <recommendedName>
        <fullName evidence="8 9">Arginine repressor</fullName>
    </recommendedName>
</protein>
<dbReference type="AlphaFoldDB" id="A0A4Q9KM00"/>
<dbReference type="GO" id="GO:0003700">
    <property type="term" value="F:DNA-binding transcription factor activity"/>
    <property type="evidence" value="ECO:0007669"/>
    <property type="project" value="UniProtKB-UniRule"/>
</dbReference>
<dbReference type="RefSeq" id="WP_131171218.1">
    <property type="nucleotide sequence ID" value="NZ_FXTL01000003.1"/>
</dbReference>
<evidence type="ECO:0000256" key="3">
    <source>
        <dbReference type="ARBA" id="ARBA00022490"/>
    </source>
</evidence>
<dbReference type="EMBL" id="SDMR01000003">
    <property type="protein sequence ID" value="TBT95567.1"/>
    <property type="molecule type" value="Genomic_DNA"/>
</dbReference>
<keyword evidence="7 8" id="KW-0804">Transcription</keyword>
<dbReference type="Gene3D" id="3.30.1360.40">
    <property type="match status" value="1"/>
</dbReference>
<dbReference type="UniPathway" id="UPA00068"/>
<evidence type="ECO:0000256" key="2">
    <source>
        <dbReference type="ARBA" id="ARBA00008316"/>
    </source>
</evidence>
<dbReference type="Proteomes" id="UP000291933">
    <property type="component" value="Unassembled WGS sequence"/>
</dbReference>
<dbReference type="HAMAP" id="MF_00173">
    <property type="entry name" value="Arg_repressor"/>
    <property type="match status" value="1"/>
</dbReference>
<dbReference type="GO" id="GO:0003677">
    <property type="term" value="F:DNA binding"/>
    <property type="evidence" value="ECO:0007669"/>
    <property type="project" value="UniProtKB-KW"/>
</dbReference>
<dbReference type="NCBIfam" id="NF002880">
    <property type="entry name" value="PRK03341.1"/>
    <property type="match status" value="1"/>
</dbReference>
<dbReference type="InterPro" id="IPR036390">
    <property type="entry name" value="WH_DNA-bd_sf"/>
</dbReference>
<proteinExistence type="inferred from homology"/>
<dbReference type="NCBIfam" id="TIGR01529">
    <property type="entry name" value="argR_whole"/>
    <property type="match status" value="1"/>
</dbReference>
<dbReference type="PRINTS" id="PR01467">
    <property type="entry name" value="ARGREPRESSOR"/>
</dbReference>
<evidence type="ECO:0000259" key="10">
    <source>
        <dbReference type="Pfam" id="PF01316"/>
    </source>
</evidence>
<sequence length="164" mass="17379">MNDRAPQTKAARQARIEDLLRGAQIRSQHELAERLASEGFNVTQGTLSRDLVDVGALRVRSRDGELVYALKGEEPGGGAQRLAKLAQVCEEILVSAEASANLVIVKTPPGAAQYLASAIDKVGLTDVLGTIAGDDTIMLVSRDPDGGRALAAYLLGLSERETRA</sequence>
<dbReference type="Pfam" id="PF02863">
    <property type="entry name" value="Arg_repressor_C"/>
    <property type="match status" value="1"/>
</dbReference>
<dbReference type="InterPro" id="IPR020900">
    <property type="entry name" value="Arg_repress_DNA-bd"/>
</dbReference>
<evidence type="ECO:0000256" key="5">
    <source>
        <dbReference type="ARBA" id="ARBA00023015"/>
    </source>
</evidence>
<evidence type="ECO:0000256" key="4">
    <source>
        <dbReference type="ARBA" id="ARBA00022491"/>
    </source>
</evidence>
<name>A0A4Q9KM00_PROTD</name>
<keyword evidence="6 8" id="KW-0238">DNA-binding</keyword>
<dbReference type="InterPro" id="IPR001669">
    <property type="entry name" value="Arg_repress"/>
</dbReference>
<evidence type="ECO:0000256" key="6">
    <source>
        <dbReference type="ARBA" id="ARBA00023125"/>
    </source>
</evidence>
<dbReference type="PANTHER" id="PTHR34471">
    <property type="entry name" value="ARGININE REPRESSOR"/>
    <property type="match status" value="1"/>
</dbReference>
<dbReference type="Gene3D" id="1.10.10.10">
    <property type="entry name" value="Winged helix-like DNA-binding domain superfamily/Winged helix DNA-binding domain"/>
    <property type="match status" value="1"/>
</dbReference>
<dbReference type="InterPro" id="IPR036251">
    <property type="entry name" value="Arg_repress_C_sf"/>
</dbReference>
<evidence type="ECO:0000256" key="7">
    <source>
        <dbReference type="ARBA" id="ARBA00023163"/>
    </source>
</evidence>
<dbReference type="InterPro" id="IPR020899">
    <property type="entry name" value="Arg_repress_C"/>
</dbReference>
<dbReference type="InterPro" id="IPR036388">
    <property type="entry name" value="WH-like_DNA-bd_sf"/>
</dbReference>
<comment type="similarity">
    <text evidence="2 8">Belongs to the ArgR family.</text>
</comment>
<keyword evidence="8" id="KW-0055">Arginine biosynthesis</keyword>
<feature type="domain" description="Arginine repressor DNA-binding" evidence="10">
    <location>
        <begin position="8"/>
        <end position="73"/>
    </location>
</feature>
<organism evidence="12 13">
    <name type="scientific">Propioniciclava tarda</name>
    <dbReference type="NCBI Taxonomy" id="433330"/>
    <lineage>
        <taxon>Bacteria</taxon>
        <taxon>Bacillati</taxon>
        <taxon>Actinomycetota</taxon>
        <taxon>Actinomycetes</taxon>
        <taxon>Propionibacteriales</taxon>
        <taxon>Propionibacteriaceae</taxon>
        <taxon>Propioniciclava</taxon>
    </lineage>
</organism>
<accession>A0A4Q9KM00</accession>
<dbReference type="SUPFAM" id="SSF46785">
    <property type="entry name" value="Winged helix' DNA-binding domain"/>
    <property type="match status" value="1"/>
</dbReference>
<dbReference type="GO" id="GO:1900079">
    <property type="term" value="P:regulation of arginine biosynthetic process"/>
    <property type="evidence" value="ECO:0007669"/>
    <property type="project" value="UniProtKB-UniRule"/>
</dbReference>
<keyword evidence="13" id="KW-1185">Reference proteome</keyword>
<comment type="pathway">
    <text evidence="8">Amino-acid biosynthesis; L-arginine biosynthesis [regulation].</text>
</comment>
<dbReference type="GO" id="GO:0034618">
    <property type="term" value="F:arginine binding"/>
    <property type="evidence" value="ECO:0007669"/>
    <property type="project" value="InterPro"/>
</dbReference>
<evidence type="ECO:0000259" key="11">
    <source>
        <dbReference type="Pfam" id="PF02863"/>
    </source>
</evidence>
<dbReference type="PANTHER" id="PTHR34471:SF1">
    <property type="entry name" value="ARGININE REPRESSOR"/>
    <property type="match status" value="1"/>
</dbReference>